<dbReference type="InterPro" id="IPR000504">
    <property type="entry name" value="RRM_dom"/>
</dbReference>
<feature type="region of interest" description="Disordered" evidence="3">
    <location>
        <begin position="90"/>
        <end position="206"/>
    </location>
</feature>
<accession>A0AAW0I732</accession>
<evidence type="ECO:0000313" key="6">
    <source>
        <dbReference type="Proteomes" id="UP001488838"/>
    </source>
</evidence>
<protein>
    <recommendedName>
        <fullName evidence="4">RRM domain-containing protein</fullName>
    </recommendedName>
</protein>
<evidence type="ECO:0000256" key="1">
    <source>
        <dbReference type="ARBA" id="ARBA00022884"/>
    </source>
</evidence>
<feature type="compositionally biased region" description="Low complexity" evidence="3">
    <location>
        <begin position="164"/>
        <end position="178"/>
    </location>
</feature>
<comment type="caution">
    <text evidence="5">The sequence shown here is derived from an EMBL/GenBank/DDBJ whole genome shotgun (WGS) entry which is preliminary data.</text>
</comment>
<dbReference type="InterPro" id="IPR012677">
    <property type="entry name" value="Nucleotide-bd_a/b_plait_sf"/>
</dbReference>
<evidence type="ECO:0000313" key="5">
    <source>
        <dbReference type="EMBL" id="KAK7810176.1"/>
    </source>
</evidence>
<reference evidence="5 6" key="1">
    <citation type="journal article" date="2023" name="bioRxiv">
        <title>Conserved and derived expression patterns and positive selection on dental genes reveal complex evolutionary context of ever-growing rodent molars.</title>
        <authorList>
            <person name="Calamari Z.T."/>
            <person name="Song A."/>
            <person name="Cohen E."/>
            <person name="Akter M."/>
            <person name="Roy R.D."/>
            <person name="Hallikas O."/>
            <person name="Christensen M.M."/>
            <person name="Li P."/>
            <person name="Marangoni P."/>
            <person name="Jernvall J."/>
            <person name="Klein O.D."/>
        </authorList>
    </citation>
    <scope>NUCLEOTIDE SEQUENCE [LARGE SCALE GENOMIC DNA]</scope>
    <source>
        <strain evidence="5">V071</strain>
    </source>
</reference>
<dbReference type="PROSITE" id="PS50102">
    <property type="entry name" value="RRM"/>
    <property type="match status" value="1"/>
</dbReference>
<feature type="domain" description="RRM" evidence="4">
    <location>
        <begin position="20"/>
        <end position="92"/>
    </location>
</feature>
<name>A0AAW0I732_MYOGA</name>
<dbReference type="InterPro" id="IPR035979">
    <property type="entry name" value="RBD_domain_sf"/>
</dbReference>
<feature type="compositionally biased region" description="Basic residues" evidence="3">
    <location>
        <begin position="154"/>
        <end position="163"/>
    </location>
</feature>
<feature type="region of interest" description="Disordered" evidence="3">
    <location>
        <begin position="1"/>
        <end position="38"/>
    </location>
</feature>
<evidence type="ECO:0000256" key="3">
    <source>
        <dbReference type="SAM" id="MobiDB-lite"/>
    </source>
</evidence>
<feature type="compositionally biased region" description="Low complexity" evidence="3">
    <location>
        <begin position="224"/>
        <end position="258"/>
    </location>
</feature>
<keyword evidence="1 2" id="KW-0694">RNA-binding</keyword>
<feature type="region of interest" description="Disordered" evidence="3">
    <location>
        <begin position="222"/>
        <end position="267"/>
    </location>
</feature>
<gene>
    <name evidence="5" type="ORF">U0070_026799</name>
</gene>
<keyword evidence="6" id="KW-1185">Reference proteome</keyword>
<evidence type="ECO:0000259" key="4">
    <source>
        <dbReference type="PROSITE" id="PS50102"/>
    </source>
</evidence>
<dbReference type="SMART" id="SM00360">
    <property type="entry name" value="RRM"/>
    <property type="match status" value="1"/>
</dbReference>
<dbReference type="Proteomes" id="UP001488838">
    <property type="component" value="Unassembled WGS sequence"/>
</dbReference>
<dbReference type="SUPFAM" id="SSF54928">
    <property type="entry name" value="RNA-binding domain, RBD"/>
    <property type="match status" value="1"/>
</dbReference>
<organism evidence="5 6">
    <name type="scientific">Myodes glareolus</name>
    <name type="common">Bank vole</name>
    <name type="synonym">Clethrionomys glareolus</name>
    <dbReference type="NCBI Taxonomy" id="447135"/>
    <lineage>
        <taxon>Eukaryota</taxon>
        <taxon>Metazoa</taxon>
        <taxon>Chordata</taxon>
        <taxon>Craniata</taxon>
        <taxon>Vertebrata</taxon>
        <taxon>Euteleostomi</taxon>
        <taxon>Mammalia</taxon>
        <taxon>Eutheria</taxon>
        <taxon>Euarchontoglires</taxon>
        <taxon>Glires</taxon>
        <taxon>Rodentia</taxon>
        <taxon>Myomorpha</taxon>
        <taxon>Muroidea</taxon>
        <taxon>Cricetidae</taxon>
        <taxon>Arvicolinae</taxon>
        <taxon>Myodes</taxon>
    </lineage>
</organism>
<dbReference type="Gene3D" id="3.30.70.330">
    <property type="match status" value="1"/>
</dbReference>
<evidence type="ECO:0000256" key="2">
    <source>
        <dbReference type="PROSITE-ProRule" id="PRU00176"/>
    </source>
</evidence>
<dbReference type="GO" id="GO:0003723">
    <property type="term" value="F:RNA binding"/>
    <property type="evidence" value="ECO:0007669"/>
    <property type="project" value="UniProtKB-UniRule"/>
</dbReference>
<dbReference type="Pfam" id="PF00076">
    <property type="entry name" value="RRM_1"/>
    <property type="match status" value="1"/>
</dbReference>
<dbReference type="EMBL" id="JBBHLL010000202">
    <property type="protein sequence ID" value="KAK7810176.1"/>
    <property type="molecule type" value="Genomic_DNA"/>
</dbReference>
<proteinExistence type="predicted"/>
<dbReference type="PANTHER" id="PTHR48034">
    <property type="entry name" value="TRANSFORMER-2 SEX-DETERMINING PROTEIN-RELATED"/>
    <property type="match status" value="1"/>
</dbReference>
<dbReference type="AlphaFoldDB" id="A0AAW0I732"/>
<dbReference type="InterPro" id="IPR050441">
    <property type="entry name" value="RBM"/>
</dbReference>
<sequence length="298" mass="31299">MSRPASPQPCHRRHGRSRPSEEALHQKAQPGNRRESPGRIIEALLMKDPETSKSRGFAFVTFKNPTDAKASALDMNGKTLDGKAIKVAKATKPVFQGGRRGPLPPRSRGRPMGLRGSRGGGGPRRPPSPKAATRGISTCALRGLRAGPGPRPREPRRRAHRAAARASAAGPGLAGPRRTPYLGYSPRESYSSHNYPSARDLRDFAPSPRDYATATMATRSNALPGATASASATGAASATMPSTPAEAPTETPSTATGTRAAPALPKVHRHLTEEAAKKSTAAARPTATAAATVLLEWP</sequence>